<accession>A0AAE1B6U6</accession>
<dbReference type="EMBL" id="JAWDGP010000422">
    <property type="protein sequence ID" value="KAK3800693.1"/>
    <property type="molecule type" value="Genomic_DNA"/>
</dbReference>
<keyword evidence="7" id="KW-1015">Disulfide bond</keyword>
<keyword evidence="6" id="KW-0915">Sodium</keyword>
<dbReference type="PROSITE" id="PS00610">
    <property type="entry name" value="NA_NEUROTRAN_SYMP_1"/>
    <property type="match status" value="1"/>
</dbReference>
<evidence type="ECO:0000256" key="4">
    <source>
        <dbReference type="ARBA" id="ARBA00022989"/>
    </source>
</evidence>
<feature type="transmembrane region" description="Helical" evidence="10">
    <location>
        <begin position="351"/>
        <end position="378"/>
    </location>
</feature>
<dbReference type="GO" id="GO:0046872">
    <property type="term" value="F:metal ion binding"/>
    <property type="evidence" value="ECO:0007669"/>
    <property type="project" value="UniProtKB-KW"/>
</dbReference>
<keyword evidence="4 10" id="KW-1133">Transmembrane helix</keyword>
<sequence>MSRRDTDQARADFGKGRSHHDGDDSDRAWSRGEGDNTYRPDRDRRRNSRDGNRDRDIERDRDRRRNRDLEPDENFPDRTSTAKYDEPWDKLPPPVPPWPPSTSTSTLDQGQTDANYYSLEDGPSDKPNDHRTNNDPSLSGPNTTRYGRPETPVGEVAQEVRQFKPSTPSPNVGPKRLRLNSMLNDGYEIPLDFPHTDDDESETDHERGRYKSDERGQHTTVDLGPGIYKPVIGKKKAPPHHSNSKDATPAVSQDFNDVDKKQLLTYGEDENEERGNWSGRFDFILSMLGYAVGLGNVWRFPYLCYRNGGGAFLFPFLVMMVVIGLPLFYLEASLGQFSSCGAMTCWHFAPIFKGVGVAMVMVSAMTGLYYNMILAWALHYMFASFTSDLPFASCDNYWNSKDCKLKWPRVSCDQEGETQAEDGTCVDAEGEALGLWNRTLFTEVTGRKLTSPSQEYWEGRVLRFSSGIEHFGEPKWDLVLCLLLAWIICFLCLLKGIKTTGKVVYFTAIFPYIVLVILFFRGITLDNASEGIRYFITPKFGKLIDANVWKDAANQIFFSMSIAGGGLITLSSYNRFHNNILRDSLIVAIGDSFTCVLGGFVIFSYLGYMAGQLEVDVEDVAADGAGLAFVVYPEAVSNLPPPTLWALLFFFMLLTLGLDSQFAMIETVLTGVLDQYPKYRPKKTLVILCICCILFILGLPLTCPGGMYLLQLMDNYVGGMTLIILGFVELIAIVFVYGVNRFCQDIHLMTGSTNFIFWKVTWCALSPLTILFIFIFMFVDYKRSTYDDYTYPVWADVLGWFFTLVSVLAIPIMMLSLLSKETEGDNLLEKIRLLSLPTIYWGPALQKHRALVTYVEGFQVDPVQGLKPRTAFSNPGFVGDKGNGLTNGKANSIKSNGGNTLMSNYSQFSGGTSQVSMISGLSRATVASDKSGATFETSI</sequence>
<feature type="transmembrane region" description="Helical" evidence="10">
    <location>
        <begin position="281"/>
        <end position="300"/>
    </location>
</feature>
<dbReference type="SUPFAM" id="SSF161070">
    <property type="entry name" value="SNF-like"/>
    <property type="match status" value="1"/>
</dbReference>
<keyword evidence="8" id="KW-0769">Symport</keyword>
<dbReference type="PANTHER" id="PTHR11616">
    <property type="entry name" value="SODIUM/CHLORIDE DEPENDENT TRANSPORTER"/>
    <property type="match status" value="1"/>
</dbReference>
<dbReference type="AlphaFoldDB" id="A0AAE1B6U6"/>
<protein>
    <recommendedName>
        <fullName evidence="8">Transporter</fullName>
    </recommendedName>
</protein>
<evidence type="ECO:0000256" key="10">
    <source>
        <dbReference type="SAM" id="Phobius"/>
    </source>
</evidence>
<dbReference type="PRINTS" id="PR00176">
    <property type="entry name" value="NANEUSMPORT"/>
</dbReference>
<comment type="caution">
    <text evidence="11">The sequence shown here is derived from an EMBL/GenBank/DDBJ whole genome shotgun (WGS) entry which is preliminary data.</text>
</comment>
<organism evidence="11 12">
    <name type="scientific">Elysia crispata</name>
    <name type="common">lettuce slug</name>
    <dbReference type="NCBI Taxonomy" id="231223"/>
    <lineage>
        <taxon>Eukaryota</taxon>
        <taxon>Metazoa</taxon>
        <taxon>Spiralia</taxon>
        <taxon>Lophotrochozoa</taxon>
        <taxon>Mollusca</taxon>
        <taxon>Gastropoda</taxon>
        <taxon>Heterobranchia</taxon>
        <taxon>Euthyneura</taxon>
        <taxon>Panpulmonata</taxon>
        <taxon>Sacoglossa</taxon>
        <taxon>Placobranchoidea</taxon>
        <taxon>Plakobranchidae</taxon>
        <taxon>Elysia</taxon>
    </lineage>
</organism>
<feature type="transmembrane region" description="Helical" evidence="10">
    <location>
        <begin position="760"/>
        <end position="779"/>
    </location>
</feature>
<feature type="binding site" evidence="6">
    <location>
        <position position="659"/>
    </location>
    <ligand>
        <name>Na(+)</name>
        <dbReference type="ChEBI" id="CHEBI:29101"/>
        <label>1</label>
    </ligand>
</feature>
<feature type="transmembrane region" description="Helical" evidence="10">
    <location>
        <begin position="644"/>
        <end position="673"/>
    </location>
</feature>
<feature type="transmembrane region" description="Helical" evidence="10">
    <location>
        <begin position="312"/>
        <end position="330"/>
    </location>
</feature>
<dbReference type="Pfam" id="PF00209">
    <property type="entry name" value="SNF"/>
    <property type="match status" value="1"/>
</dbReference>
<feature type="region of interest" description="Disordered" evidence="9">
    <location>
        <begin position="188"/>
        <end position="252"/>
    </location>
</feature>
<reference evidence="11" key="1">
    <citation type="journal article" date="2023" name="G3 (Bethesda)">
        <title>A reference genome for the long-term kleptoplast-retaining sea slug Elysia crispata morphotype clarki.</title>
        <authorList>
            <person name="Eastman K.E."/>
            <person name="Pendleton A.L."/>
            <person name="Shaikh M.A."/>
            <person name="Suttiyut T."/>
            <person name="Ogas R."/>
            <person name="Tomko P."/>
            <person name="Gavelis G."/>
            <person name="Widhalm J.R."/>
            <person name="Wisecaver J.H."/>
        </authorList>
    </citation>
    <scope>NUCLEOTIDE SEQUENCE</scope>
    <source>
        <strain evidence="11">ECLA1</strain>
    </source>
</reference>
<dbReference type="InterPro" id="IPR037272">
    <property type="entry name" value="SNS_sf"/>
</dbReference>
<evidence type="ECO:0000256" key="7">
    <source>
        <dbReference type="PIRSR" id="PIRSR600175-2"/>
    </source>
</evidence>
<feature type="binding site" evidence="6">
    <location>
        <position position="559"/>
    </location>
    <ligand>
        <name>Na(+)</name>
        <dbReference type="ChEBI" id="CHEBI:29101"/>
        <label>1</label>
    </ligand>
</feature>
<name>A0AAE1B6U6_9GAST</name>
<feature type="compositionally biased region" description="Basic and acidic residues" evidence="9">
    <location>
        <begin position="1"/>
        <end position="69"/>
    </location>
</feature>
<evidence type="ECO:0000256" key="9">
    <source>
        <dbReference type="SAM" id="MobiDB-lite"/>
    </source>
</evidence>
<evidence type="ECO:0000256" key="6">
    <source>
        <dbReference type="PIRSR" id="PIRSR600175-1"/>
    </source>
</evidence>
<keyword evidence="5 10" id="KW-0472">Membrane</keyword>
<evidence type="ECO:0000256" key="2">
    <source>
        <dbReference type="ARBA" id="ARBA00022448"/>
    </source>
</evidence>
<feature type="transmembrane region" description="Helical" evidence="10">
    <location>
        <begin position="503"/>
        <end position="523"/>
    </location>
</feature>
<feature type="transmembrane region" description="Helical" evidence="10">
    <location>
        <begin position="716"/>
        <end position="739"/>
    </location>
</feature>
<feature type="transmembrane region" description="Helical" evidence="10">
    <location>
        <begin position="799"/>
        <end position="818"/>
    </location>
</feature>
<evidence type="ECO:0000256" key="5">
    <source>
        <dbReference type="ARBA" id="ARBA00023136"/>
    </source>
</evidence>
<feature type="region of interest" description="Disordered" evidence="9">
    <location>
        <begin position="1"/>
        <end position="175"/>
    </location>
</feature>
<evidence type="ECO:0000256" key="8">
    <source>
        <dbReference type="RuleBase" id="RU003732"/>
    </source>
</evidence>
<dbReference type="InterPro" id="IPR000175">
    <property type="entry name" value="Na/ntran_symport"/>
</dbReference>
<evidence type="ECO:0000256" key="3">
    <source>
        <dbReference type="ARBA" id="ARBA00022692"/>
    </source>
</evidence>
<feature type="compositionally biased region" description="Polar residues" evidence="9">
    <location>
        <begin position="134"/>
        <end position="145"/>
    </location>
</feature>
<gene>
    <name evidence="11" type="ORF">RRG08_003099</name>
</gene>
<feature type="binding site" evidence="6">
    <location>
        <position position="291"/>
    </location>
    <ligand>
        <name>Na(+)</name>
        <dbReference type="ChEBI" id="CHEBI:29101"/>
        <label>1</label>
    </ligand>
</feature>
<dbReference type="PROSITE" id="PS50267">
    <property type="entry name" value="NA_NEUROTRAN_SYMP_3"/>
    <property type="match status" value="1"/>
</dbReference>
<evidence type="ECO:0000313" key="12">
    <source>
        <dbReference type="Proteomes" id="UP001283361"/>
    </source>
</evidence>
<keyword evidence="2 8" id="KW-0813">Transport</keyword>
<feature type="transmembrane region" description="Helical" evidence="10">
    <location>
        <begin position="685"/>
        <end position="710"/>
    </location>
</feature>
<keyword evidence="3 8" id="KW-0812">Transmembrane</keyword>
<dbReference type="GO" id="GO:0015375">
    <property type="term" value="F:glycine:sodium symporter activity"/>
    <property type="evidence" value="ECO:0007669"/>
    <property type="project" value="TreeGrafter"/>
</dbReference>
<feature type="binding site" evidence="6">
    <location>
        <position position="660"/>
    </location>
    <ligand>
        <name>Na(+)</name>
        <dbReference type="ChEBI" id="CHEBI:29101"/>
        <label>1</label>
    </ligand>
</feature>
<evidence type="ECO:0000256" key="1">
    <source>
        <dbReference type="ARBA" id="ARBA00004141"/>
    </source>
</evidence>
<feature type="disulfide bond" evidence="7">
    <location>
        <begin position="394"/>
        <end position="403"/>
    </location>
</feature>
<feature type="binding site" evidence="6">
    <location>
        <position position="656"/>
    </location>
    <ligand>
        <name>Na(+)</name>
        <dbReference type="ChEBI" id="CHEBI:29101"/>
        <label>1</label>
    </ligand>
</feature>
<feature type="compositionally biased region" description="Basic and acidic residues" evidence="9">
    <location>
        <begin position="123"/>
        <end position="133"/>
    </location>
</feature>
<feature type="binding site" evidence="6">
    <location>
        <position position="296"/>
    </location>
    <ligand>
        <name>Na(+)</name>
        <dbReference type="ChEBI" id="CHEBI:29101"/>
        <label>1</label>
    </ligand>
</feature>
<feature type="transmembrane region" description="Helical" evidence="10">
    <location>
        <begin position="556"/>
        <end position="573"/>
    </location>
</feature>
<dbReference type="GO" id="GO:0005886">
    <property type="term" value="C:plasma membrane"/>
    <property type="evidence" value="ECO:0007669"/>
    <property type="project" value="TreeGrafter"/>
</dbReference>
<feature type="binding site" evidence="6">
    <location>
        <position position="289"/>
    </location>
    <ligand>
        <name>Na(+)</name>
        <dbReference type="ChEBI" id="CHEBI:29101"/>
        <label>1</label>
    </ligand>
</feature>
<feature type="transmembrane region" description="Helical" evidence="10">
    <location>
        <begin position="476"/>
        <end position="494"/>
    </location>
</feature>
<feature type="binding site" evidence="6">
    <location>
        <position position="292"/>
    </location>
    <ligand>
        <name>Na(+)</name>
        <dbReference type="ChEBI" id="CHEBI:29101"/>
        <label>1</label>
    </ligand>
</feature>
<keyword evidence="6" id="KW-0479">Metal-binding</keyword>
<comment type="subcellular location">
    <subcellularLocation>
        <location evidence="1">Membrane</location>
        <topology evidence="1">Multi-pass membrane protein</topology>
    </subcellularLocation>
</comment>
<evidence type="ECO:0000313" key="11">
    <source>
        <dbReference type="EMBL" id="KAK3800693.1"/>
    </source>
</evidence>
<keyword evidence="12" id="KW-1185">Reference proteome</keyword>
<comment type="similarity">
    <text evidence="8">Belongs to the sodium:neurotransmitter symporter (SNF) (TC 2.A.22) family.</text>
</comment>
<feature type="compositionally biased region" description="Basic and acidic residues" evidence="9">
    <location>
        <begin position="204"/>
        <end position="217"/>
    </location>
</feature>
<feature type="transmembrane region" description="Helical" evidence="10">
    <location>
        <begin position="585"/>
        <end position="608"/>
    </location>
</feature>
<dbReference type="Proteomes" id="UP001283361">
    <property type="component" value="Unassembled WGS sequence"/>
</dbReference>
<dbReference type="PANTHER" id="PTHR11616:SF240">
    <property type="entry name" value="BLOATED TUBULES, ISOFORM B-RELATED"/>
    <property type="match status" value="1"/>
</dbReference>
<feature type="compositionally biased region" description="Pro residues" evidence="9">
    <location>
        <begin position="90"/>
        <end position="100"/>
    </location>
</feature>
<proteinExistence type="inferred from homology"/>